<organism evidence="12 13">
    <name type="scientific">Phormidium pseudopriestleyi FRX01</name>
    <dbReference type="NCBI Taxonomy" id="1759528"/>
    <lineage>
        <taxon>Bacteria</taxon>
        <taxon>Bacillati</taxon>
        <taxon>Cyanobacteriota</taxon>
        <taxon>Cyanophyceae</taxon>
        <taxon>Oscillatoriophycideae</taxon>
        <taxon>Oscillatoriales</taxon>
        <taxon>Oscillatoriaceae</taxon>
        <taxon>Phormidium</taxon>
    </lineage>
</organism>
<dbReference type="SMART" id="SM00477">
    <property type="entry name" value="NUC"/>
    <property type="match status" value="1"/>
</dbReference>
<dbReference type="PROSITE" id="PS51257">
    <property type="entry name" value="PROKAR_LIPOPROTEIN"/>
    <property type="match status" value="1"/>
</dbReference>
<evidence type="ECO:0000259" key="11">
    <source>
        <dbReference type="SMART" id="SM00892"/>
    </source>
</evidence>
<dbReference type="InterPro" id="IPR040255">
    <property type="entry name" value="Non-specific_endonuclease"/>
</dbReference>
<evidence type="ECO:0000313" key="12">
    <source>
        <dbReference type="EMBL" id="MBO0348817.1"/>
    </source>
</evidence>
<comment type="caution">
    <text evidence="12">The sequence shown here is derived from an EMBL/GenBank/DDBJ whole genome shotgun (WGS) entry which is preliminary data.</text>
</comment>
<keyword evidence="7" id="KW-0460">Magnesium</keyword>
<keyword evidence="3 8" id="KW-0540">Nuclease</keyword>
<keyword evidence="9" id="KW-0812">Transmembrane</keyword>
<evidence type="ECO:0000256" key="6">
    <source>
        <dbReference type="ARBA" id="ARBA00022801"/>
    </source>
</evidence>
<sequence length="277" mass="30766">MSNRNSGFRQVFLAAIACGLAVVLAGCPWLWGPPTAIETHLLFGNPSNATEDLGNADNYLMEKPQYMLSYNRSLGTANWASWQLNSSWLGRVDRQDDFRPDELLPEGFYAVRATDYRGSGYDRGHLVPSGDRTASVEDNSATFVMTNIIPQSAANNREVWNELEQYSRKLVQEGKELYIIAGPEGQIKAIANGRVTVPRYTWKIIVVLDRPGSGLSGITADTRAIAVQMPNTERVANTAWRDYRVSIDVLEMATGYDFLSNLPLGIQEAIESRVDNL</sequence>
<dbReference type="InterPro" id="IPR044925">
    <property type="entry name" value="His-Me_finger_sf"/>
</dbReference>
<dbReference type="InterPro" id="IPR044929">
    <property type="entry name" value="DNA/RNA_non-sp_Endonuclease_sf"/>
</dbReference>
<protein>
    <recommendedName>
        <fullName evidence="8">Endonuclease</fullName>
        <ecNumber evidence="8">3.1.30.-</ecNumber>
    </recommendedName>
</protein>
<feature type="transmembrane region" description="Helical" evidence="9">
    <location>
        <begin position="12"/>
        <end position="31"/>
    </location>
</feature>
<dbReference type="EMBL" id="JAFLQW010000191">
    <property type="protein sequence ID" value="MBO0348817.1"/>
    <property type="molecule type" value="Genomic_DNA"/>
</dbReference>
<keyword evidence="4 8" id="KW-0479">Metal-binding</keyword>
<keyword evidence="13" id="KW-1185">Reference proteome</keyword>
<evidence type="ECO:0000256" key="5">
    <source>
        <dbReference type="ARBA" id="ARBA00022759"/>
    </source>
</evidence>
<dbReference type="Proteomes" id="UP000664844">
    <property type="component" value="Unassembled WGS sequence"/>
</dbReference>
<keyword evidence="5 8" id="KW-0255">Endonuclease</keyword>
<feature type="domain" description="DNA/RNA non-specific endonuclease/pyrophosphatase/phosphodiesterase" evidence="11">
    <location>
        <begin position="62"/>
        <end position="265"/>
    </location>
</feature>
<evidence type="ECO:0000256" key="2">
    <source>
        <dbReference type="ARBA" id="ARBA00010052"/>
    </source>
</evidence>
<dbReference type="InterPro" id="IPR001604">
    <property type="entry name" value="Endo_G_ENPP1-like_dom"/>
</dbReference>
<dbReference type="CDD" id="cd00091">
    <property type="entry name" value="NUC"/>
    <property type="match status" value="1"/>
</dbReference>
<dbReference type="PROSITE" id="PS01070">
    <property type="entry name" value="NUCLEASE_NON_SPEC"/>
    <property type="match status" value="1"/>
</dbReference>
<evidence type="ECO:0000256" key="8">
    <source>
        <dbReference type="RuleBase" id="RU366055"/>
    </source>
</evidence>
<dbReference type="RefSeq" id="WP_207087356.1">
    <property type="nucleotide sequence ID" value="NZ_JAFLQW010000191.1"/>
</dbReference>
<proteinExistence type="inferred from homology"/>
<reference evidence="12 13" key="1">
    <citation type="submission" date="2021-03" db="EMBL/GenBank/DDBJ databases">
        <title>Metabolic Capacity of the Antarctic Cyanobacterium Phormidium pseudopriestleyi that Sustains Oxygenic Photosynthesis in the Presence of Hydrogen Sulfide.</title>
        <authorList>
            <person name="Lumian J.E."/>
            <person name="Jungblut A.D."/>
            <person name="Dillon M.L."/>
            <person name="Hawes I."/>
            <person name="Doran P.T."/>
            <person name="Mackey T.J."/>
            <person name="Dick G.J."/>
            <person name="Grettenberger C.L."/>
            <person name="Sumner D.Y."/>
        </authorList>
    </citation>
    <scope>NUCLEOTIDE SEQUENCE [LARGE SCALE GENOMIC DNA]</scope>
    <source>
        <strain evidence="12 13">FRX01</strain>
    </source>
</reference>
<dbReference type="Gene3D" id="3.40.570.10">
    <property type="entry name" value="Extracellular Endonuclease, subunit A"/>
    <property type="match status" value="1"/>
</dbReference>
<keyword evidence="9" id="KW-0472">Membrane</keyword>
<keyword evidence="9" id="KW-1133">Transmembrane helix</keyword>
<keyword evidence="6 8" id="KW-0378">Hydrolase</keyword>
<dbReference type="InterPro" id="IPR020821">
    <property type="entry name" value="ENPP1-3/EXOG-like_nuc-like"/>
</dbReference>
<evidence type="ECO:0000256" key="4">
    <source>
        <dbReference type="ARBA" id="ARBA00022723"/>
    </source>
</evidence>
<evidence type="ECO:0000256" key="1">
    <source>
        <dbReference type="ARBA" id="ARBA00001946"/>
    </source>
</evidence>
<evidence type="ECO:0000256" key="9">
    <source>
        <dbReference type="SAM" id="Phobius"/>
    </source>
</evidence>
<dbReference type="SMART" id="SM00892">
    <property type="entry name" value="Endonuclease_NS"/>
    <property type="match status" value="1"/>
</dbReference>
<feature type="domain" description="ENPP1-3/EXOG-like endonuclease/phosphodiesterase" evidence="10">
    <location>
        <begin position="63"/>
        <end position="265"/>
    </location>
</feature>
<accession>A0ABS3FNY2</accession>
<gene>
    <name evidence="12" type="ORF">J0895_06830</name>
</gene>
<dbReference type="EC" id="3.1.30.-" evidence="8"/>
<dbReference type="PANTHER" id="PTHR13966">
    <property type="entry name" value="ENDONUCLEASE RELATED"/>
    <property type="match status" value="1"/>
</dbReference>
<dbReference type="Pfam" id="PF01223">
    <property type="entry name" value="Endonuclease_NS"/>
    <property type="match status" value="1"/>
</dbReference>
<evidence type="ECO:0000256" key="7">
    <source>
        <dbReference type="ARBA" id="ARBA00022842"/>
    </source>
</evidence>
<dbReference type="SUPFAM" id="SSF54060">
    <property type="entry name" value="His-Me finger endonucleases"/>
    <property type="match status" value="1"/>
</dbReference>
<dbReference type="InterPro" id="IPR018524">
    <property type="entry name" value="DNA/RNA_endonuclease_AS"/>
</dbReference>
<dbReference type="PANTHER" id="PTHR13966:SF5">
    <property type="entry name" value="ENDONUCLEASE G, MITOCHONDRIAL"/>
    <property type="match status" value="1"/>
</dbReference>
<dbReference type="GO" id="GO:0004519">
    <property type="term" value="F:endonuclease activity"/>
    <property type="evidence" value="ECO:0007669"/>
    <property type="project" value="UniProtKB-KW"/>
</dbReference>
<evidence type="ECO:0000259" key="10">
    <source>
        <dbReference type="SMART" id="SM00477"/>
    </source>
</evidence>
<evidence type="ECO:0000256" key="3">
    <source>
        <dbReference type="ARBA" id="ARBA00022722"/>
    </source>
</evidence>
<comment type="cofactor">
    <cofactor evidence="1 8">
        <name>Mg(2+)</name>
        <dbReference type="ChEBI" id="CHEBI:18420"/>
    </cofactor>
</comment>
<evidence type="ECO:0000313" key="13">
    <source>
        <dbReference type="Proteomes" id="UP000664844"/>
    </source>
</evidence>
<name>A0ABS3FNY2_9CYAN</name>
<comment type="similarity">
    <text evidence="2 8">Belongs to the DNA/RNA non-specific endonuclease family.</text>
</comment>